<dbReference type="EMBL" id="GL988043">
    <property type="protein sequence ID" value="EGS19948.1"/>
    <property type="molecule type" value="Genomic_DNA"/>
</dbReference>
<proteinExistence type="predicted"/>
<dbReference type="SMART" id="SM00558">
    <property type="entry name" value="JmjC"/>
    <property type="match status" value="1"/>
</dbReference>
<dbReference type="Gene3D" id="2.60.120.650">
    <property type="entry name" value="Cupin"/>
    <property type="match status" value="1"/>
</dbReference>
<name>G0S937_CHATD</name>
<dbReference type="KEGG" id="cthr:CTHT_0044410"/>
<dbReference type="Pfam" id="PF13621">
    <property type="entry name" value="Cupin_8"/>
    <property type="match status" value="1"/>
</dbReference>
<keyword evidence="3" id="KW-1185">Reference proteome</keyword>
<dbReference type="Proteomes" id="UP000008066">
    <property type="component" value="Unassembled WGS sequence"/>
</dbReference>
<dbReference type="AlphaFoldDB" id="G0S937"/>
<dbReference type="PROSITE" id="PS51184">
    <property type="entry name" value="JMJC"/>
    <property type="match status" value="1"/>
</dbReference>
<dbReference type="GeneID" id="18258479"/>
<protein>
    <recommendedName>
        <fullName evidence="1">JmjC domain-containing protein</fullName>
    </recommendedName>
</protein>
<dbReference type="RefSeq" id="XP_006694833.1">
    <property type="nucleotide sequence ID" value="XM_006694770.1"/>
</dbReference>
<sequence length="406" mass="45960">MLVSSPFSRRLVANTGDVSQKVLRLIGPCIRRNFASDSSPPSGTISRGKYRFLDLLPREQEKWMTLRDLTSHNSKIAVVVIRANRNKKQQKASSTQPAIALPALSKWFTSSSGWIDFSATLEPHSECMVPYELLVPATVVEELPQDSPLATFLQWLAKQEQPLYQQLKDSLEYNINLGRLVPKADTETSKTRFIRFEAPLGLLLAALKFNKHQPSTTGRLNNLYVAQARIEFLPHELQSDLPVPEVITSNGDGDLYASSVWFGLQPTYTPLHRDPNDNIFVQLCGTKVFRIMAPLAGGRMFNKVCTDLGRETGNSRLRGIEMMEEPERTAFFEAVWGKQAPVTSIHEVVLHPGDAMYLRTGFWHSVRAVGKEGNLNASVNWWFRWRNINHSKVEEDGKNFKSQRHK</sequence>
<evidence type="ECO:0000313" key="2">
    <source>
        <dbReference type="EMBL" id="EGS19948.1"/>
    </source>
</evidence>
<evidence type="ECO:0000313" key="3">
    <source>
        <dbReference type="Proteomes" id="UP000008066"/>
    </source>
</evidence>
<gene>
    <name evidence="2" type="ORF">CTHT_0044410</name>
</gene>
<dbReference type="OMA" id="STEMMEG"/>
<evidence type="ECO:0000259" key="1">
    <source>
        <dbReference type="PROSITE" id="PS51184"/>
    </source>
</evidence>
<dbReference type="OrthoDB" id="263283at2759"/>
<feature type="domain" description="JmjC" evidence="1">
    <location>
        <begin position="215"/>
        <end position="398"/>
    </location>
</feature>
<dbReference type="InterPro" id="IPR041667">
    <property type="entry name" value="Cupin_8"/>
</dbReference>
<dbReference type="HOGENOM" id="CLU_054409_0_1_1"/>
<dbReference type="eggNOG" id="KOG2132">
    <property type="taxonomic scope" value="Eukaryota"/>
</dbReference>
<reference evidence="2 3" key="1">
    <citation type="journal article" date="2011" name="Cell">
        <title>Insight into structure and assembly of the nuclear pore complex by utilizing the genome of a eukaryotic thermophile.</title>
        <authorList>
            <person name="Amlacher S."/>
            <person name="Sarges P."/>
            <person name="Flemming D."/>
            <person name="van Noort V."/>
            <person name="Kunze R."/>
            <person name="Devos D.P."/>
            <person name="Arumugam M."/>
            <person name="Bork P."/>
            <person name="Hurt E."/>
        </authorList>
    </citation>
    <scope>NUCLEOTIDE SEQUENCE [LARGE SCALE GENOMIC DNA]</scope>
    <source>
        <strain evidence="3">DSM 1495 / CBS 144.50 / IMI 039719</strain>
    </source>
</reference>
<dbReference type="InterPro" id="IPR003347">
    <property type="entry name" value="JmjC_dom"/>
</dbReference>
<accession>G0S937</accession>
<dbReference type="PANTHER" id="PTHR12461">
    <property type="entry name" value="HYPOXIA-INDUCIBLE FACTOR 1 ALPHA INHIBITOR-RELATED"/>
    <property type="match status" value="1"/>
</dbReference>
<dbReference type="SUPFAM" id="SSF51197">
    <property type="entry name" value="Clavaminate synthase-like"/>
    <property type="match status" value="1"/>
</dbReference>
<dbReference type="PANTHER" id="PTHR12461:SF105">
    <property type="entry name" value="HYPOXIA-INDUCIBLE FACTOR 1-ALPHA INHIBITOR"/>
    <property type="match status" value="1"/>
</dbReference>
<organism evidence="3">
    <name type="scientific">Chaetomium thermophilum (strain DSM 1495 / CBS 144.50 / IMI 039719)</name>
    <name type="common">Thermochaetoides thermophila</name>
    <dbReference type="NCBI Taxonomy" id="759272"/>
    <lineage>
        <taxon>Eukaryota</taxon>
        <taxon>Fungi</taxon>
        <taxon>Dikarya</taxon>
        <taxon>Ascomycota</taxon>
        <taxon>Pezizomycotina</taxon>
        <taxon>Sordariomycetes</taxon>
        <taxon>Sordariomycetidae</taxon>
        <taxon>Sordariales</taxon>
        <taxon>Chaetomiaceae</taxon>
        <taxon>Thermochaetoides</taxon>
    </lineage>
</organism>